<comment type="caution">
    <text evidence="4">The sequence shown here is derived from an EMBL/GenBank/DDBJ whole genome shotgun (WGS) entry which is preliminary data.</text>
</comment>
<keyword evidence="1" id="KW-0902">Two-component regulatory system</keyword>
<evidence type="ECO:0000256" key="2">
    <source>
        <dbReference type="PROSITE-ProRule" id="PRU00110"/>
    </source>
</evidence>
<proteinExistence type="predicted"/>
<dbReference type="InterPro" id="IPR036641">
    <property type="entry name" value="HPT_dom_sf"/>
</dbReference>
<feature type="domain" description="HPt" evidence="3">
    <location>
        <begin position="16"/>
        <end position="107"/>
    </location>
</feature>
<evidence type="ECO:0000259" key="3">
    <source>
        <dbReference type="PROSITE" id="PS50894"/>
    </source>
</evidence>
<sequence length="115" mass="12087">MQLIDHATLNELREALGDELDGIVKLYVDGLPEQSAHLVALLSASDWVALRRTAHSLKGSSISMGAEQLGALAAQIEKLAATGMGSTELDTAVARVAALALETANAYVESGWVRT</sequence>
<dbReference type="EMBL" id="JBHTCA010000013">
    <property type="protein sequence ID" value="MFC7410220.1"/>
    <property type="molecule type" value="Genomic_DNA"/>
</dbReference>
<protein>
    <submittedName>
        <fullName evidence="4">Hpt domain-containing protein</fullName>
    </submittedName>
</protein>
<reference evidence="5" key="1">
    <citation type="journal article" date="2019" name="Int. J. Syst. Evol. Microbiol.">
        <title>The Global Catalogue of Microorganisms (GCM) 10K type strain sequencing project: providing services to taxonomists for standard genome sequencing and annotation.</title>
        <authorList>
            <consortium name="The Broad Institute Genomics Platform"/>
            <consortium name="The Broad Institute Genome Sequencing Center for Infectious Disease"/>
            <person name="Wu L."/>
            <person name="Ma J."/>
        </authorList>
    </citation>
    <scope>NUCLEOTIDE SEQUENCE [LARGE SCALE GENOMIC DNA]</scope>
    <source>
        <strain evidence="5">CGMCC 1.12371</strain>
    </source>
</reference>
<organism evidence="4 5">
    <name type="scientific">Hydrogenophaga atypica</name>
    <dbReference type="NCBI Taxonomy" id="249409"/>
    <lineage>
        <taxon>Bacteria</taxon>
        <taxon>Pseudomonadati</taxon>
        <taxon>Pseudomonadota</taxon>
        <taxon>Betaproteobacteria</taxon>
        <taxon>Burkholderiales</taxon>
        <taxon>Comamonadaceae</taxon>
        <taxon>Hydrogenophaga</taxon>
    </lineage>
</organism>
<name>A0ABW2QRX0_9BURK</name>
<evidence type="ECO:0000256" key="1">
    <source>
        <dbReference type="ARBA" id="ARBA00023012"/>
    </source>
</evidence>
<dbReference type="Proteomes" id="UP001596501">
    <property type="component" value="Unassembled WGS sequence"/>
</dbReference>
<dbReference type="InterPro" id="IPR008207">
    <property type="entry name" value="Sig_transdc_His_kin_Hpt_dom"/>
</dbReference>
<dbReference type="CDD" id="cd00088">
    <property type="entry name" value="HPT"/>
    <property type="match status" value="1"/>
</dbReference>
<evidence type="ECO:0000313" key="5">
    <source>
        <dbReference type="Proteomes" id="UP001596501"/>
    </source>
</evidence>
<dbReference type="SUPFAM" id="SSF47226">
    <property type="entry name" value="Histidine-containing phosphotransfer domain, HPT domain"/>
    <property type="match status" value="1"/>
</dbReference>
<dbReference type="PROSITE" id="PS50894">
    <property type="entry name" value="HPT"/>
    <property type="match status" value="1"/>
</dbReference>
<accession>A0ABW2QRX0</accession>
<dbReference type="Pfam" id="PF01627">
    <property type="entry name" value="Hpt"/>
    <property type="match status" value="1"/>
</dbReference>
<feature type="modified residue" description="Phosphohistidine" evidence="2">
    <location>
        <position position="55"/>
    </location>
</feature>
<keyword evidence="5" id="KW-1185">Reference proteome</keyword>
<evidence type="ECO:0000313" key="4">
    <source>
        <dbReference type="EMBL" id="MFC7410220.1"/>
    </source>
</evidence>
<keyword evidence="2" id="KW-0597">Phosphoprotein</keyword>
<dbReference type="Gene3D" id="1.20.120.160">
    <property type="entry name" value="HPT domain"/>
    <property type="match status" value="1"/>
</dbReference>
<dbReference type="RefSeq" id="WP_382224965.1">
    <property type="nucleotide sequence ID" value="NZ_JBHTCA010000013.1"/>
</dbReference>
<gene>
    <name evidence="4" type="ORF">ACFQPB_15235</name>
</gene>